<evidence type="ECO:0000313" key="1">
    <source>
        <dbReference type="EMBL" id="ALX48292.1"/>
    </source>
</evidence>
<protein>
    <submittedName>
        <fullName evidence="1">Uncharacterized protein</fullName>
    </submittedName>
</protein>
<sequence>MLGLPKGEVFLVLWPEDWLKEFLLDKEKQEKIGKYIVDVHHIGSTAAEGVKCETNYRYCCRN</sequence>
<organism evidence="1 2">
    <name type="scientific">Lentibacillus amyloliquefaciens</name>
    <dbReference type="NCBI Taxonomy" id="1472767"/>
    <lineage>
        <taxon>Bacteria</taxon>
        <taxon>Bacillati</taxon>
        <taxon>Bacillota</taxon>
        <taxon>Bacilli</taxon>
        <taxon>Bacillales</taxon>
        <taxon>Bacillaceae</taxon>
        <taxon>Lentibacillus</taxon>
    </lineage>
</organism>
<proteinExistence type="predicted"/>
<dbReference type="RefSeq" id="WP_068443528.1">
    <property type="nucleotide sequence ID" value="NZ_CP013862.1"/>
</dbReference>
<dbReference type="EMBL" id="CP013862">
    <property type="protein sequence ID" value="ALX48292.1"/>
    <property type="molecule type" value="Genomic_DNA"/>
</dbReference>
<accession>A0A0U4FKN8</accession>
<dbReference type="Proteomes" id="UP000050331">
    <property type="component" value="Chromosome"/>
</dbReference>
<reference evidence="1 2" key="1">
    <citation type="submission" date="2016-01" db="EMBL/GenBank/DDBJ databases">
        <title>Complete genome sequence of strain Lentibacillus amyloliquefaciens LAM0015T isolated from saline sediment.</title>
        <authorList>
            <person name="Wang J.-L."/>
            <person name="He M.-X."/>
        </authorList>
    </citation>
    <scope>NUCLEOTIDE SEQUENCE [LARGE SCALE GENOMIC DNA]</scope>
    <source>
        <strain evidence="1 2">LAM0015</strain>
    </source>
</reference>
<dbReference type="AlphaFoldDB" id="A0A0U4FKN8"/>
<keyword evidence="2" id="KW-1185">Reference proteome</keyword>
<gene>
    <name evidence="1" type="ORF">AOX59_06530</name>
</gene>
<dbReference type="KEGG" id="lao:AOX59_06530"/>
<name>A0A0U4FKN8_9BACI</name>
<evidence type="ECO:0000313" key="2">
    <source>
        <dbReference type="Proteomes" id="UP000050331"/>
    </source>
</evidence>